<reference evidence="1" key="1">
    <citation type="submission" date="2015-11" db="EMBL/GenBank/DDBJ databases">
        <title>De novo transcriptome assembly of four potential Pierce s Disease insect vectors from Arizona vineyards.</title>
        <authorList>
            <person name="Tassone E.E."/>
        </authorList>
    </citation>
    <scope>NUCLEOTIDE SEQUENCE</scope>
</reference>
<dbReference type="AlphaFoldDB" id="A0A1B6M3Q0"/>
<proteinExistence type="predicted"/>
<protein>
    <submittedName>
        <fullName evidence="1">Uncharacterized protein</fullName>
    </submittedName>
</protein>
<name>A0A1B6M3Q0_9HEMI</name>
<accession>A0A1B6M3Q0</accession>
<feature type="non-terminal residue" evidence="1">
    <location>
        <position position="1"/>
    </location>
</feature>
<gene>
    <name evidence="1" type="ORF">g.51333</name>
</gene>
<dbReference type="EMBL" id="GEBQ01009440">
    <property type="protein sequence ID" value="JAT30537.1"/>
    <property type="molecule type" value="Transcribed_RNA"/>
</dbReference>
<organism evidence="1">
    <name type="scientific">Graphocephala atropunctata</name>
    <dbReference type="NCBI Taxonomy" id="36148"/>
    <lineage>
        <taxon>Eukaryota</taxon>
        <taxon>Metazoa</taxon>
        <taxon>Ecdysozoa</taxon>
        <taxon>Arthropoda</taxon>
        <taxon>Hexapoda</taxon>
        <taxon>Insecta</taxon>
        <taxon>Pterygota</taxon>
        <taxon>Neoptera</taxon>
        <taxon>Paraneoptera</taxon>
        <taxon>Hemiptera</taxon>
        <taxon>Auchenorrhyncha</taxon>
        <taxon>Membracoidea</taxon>
        <taxon>Cicadellidae</taxon>
        <taxon>Cicadellinae</taxon>
        <taxon>Cicadellini</taxon>
        <taxon>Graphocephala</taxon>
    </lineage>
</organism>
<evidence type="ECO:0000313" key="1">
    <source>
        <dbReference type="EMBL" id="JAT30537.1"/>
    </source>
</evidence>
<sequence>KTQDQVQLSLNIEGKNISCPSKIADHLNTFFVATAERTLAENTPTPQSALPCTEPQKYINCENLDFLMTNHTEVSNIIDFLKPKISAGEDDISSKLFKYCKKEILTQVAKVYPKYKSGEINEASSYRPSHWSPLSLRS</sequence>